<proteinExistence type="predicted"/>
<evidence type="ECO:0000313" key="2">
    <source>
        <dbReference type="EMBL" id="OWM71179.1"/>
    </source>
</evidence>
<evidence type="ECO:0000256" key="1">
    <source>
        <dbReference type="SAM" id="MobiDB-lite"/>
    </source>
</evidence>
<gene>
    <name evidence="2" type="ORF">CDL15_Pgr011306</name>
</gene>
<feature type="region of interest" description="Disordered" evidence="1">
    <location>
        <begin position="1"/>
        <end position="120"/>
    </location>
</feature>
<accession>A0A218WFA5</accession>
<dbReference type="AlphaFoldDB" id="A0A218WFA5"/>
<feature type="compositionally biased region" description="Polar residues" evidence="1">
    <location>
        <begin position="28"/>
        <end position="43"/>
    </location>
</feature>
<sequence>MPTPSSLRSSRRPSRVSRSLKVMVEPAPSSSSPWAKESLTYTYSIIEGDALSDKSRRSPTRSRSRHPPMGDQSARTRASTTQSGRSPSWRIRSRLAKRRPLPCSRLWKQTSLPTPMRRLS</sequence>
<dbReference type="EMBL" id="MTKT01004486">
    <property type="protein sequence ID" value="OWM71179.1"/>
    <property type="molecule type" value="Genomic_DNA"/>
</dbReference>
<dbReference type="Proteomes" id="UP000197138">
    <property type="component" value="Unassembled WGS sequence"/>
</dbReference>
<protein>
    <submittedName>
        <fullName evidence="2">Uncharacterized protein</fullName>
    </submittedName>
</protein>
<feature type="compositionally biased region" description="Basic residues" evidence="1">
    <location>
        <begin position="57"/>
        <end position="66"/>
    </location>
</feature>
<reference evidence="3" key="1">
    <citation type="journal article" date="2017" name="Plant J.">
        <title>The pomegranate (Punica granatum L.) genome and the genomics of punicalagin biosynthesis.</title>
        <authorList>
            <person name="Qin G."/>
            <person name="Xu C."/>
            <person name="Ming R."/>
            <person name="Tang H."/>
            <person name="Guyot R."/>
            <person name="Kramer E.M."/>
            <person name="Hu Y."/>
            <person name="Yi X."/>
            <person name="Qi Y."/>
            <person name="Xu X."/>
            <person name="Gao Z."/>
            <person name="Pan H."/>
            <person name="Jian J."/>
            <person name="Tian Y."/>
            <person name="Yue Z."/>
            <person name="Xu Y."/>
        </authorList>
    </citation>
    <scope>NUCLEOTIDE SEQUENCE [LARGE SCALE GENOMIC DNA]</scope>
    <source>
        <strain evidence="3">cv. Dabenzi</strain>
    </source>
</reference>
<organism evidence="2 3">
    <name type="scientific">Punica granatum</name>
    <name type="common">Pomegranate</name>
    <dbReference type="NCBI Taxonomy" id="22663"/>
    <lineage>
        <taxon>Eukaryota</taxon>
        <taxon>Viridiplantae</taxon>
        <taxon>Streptophyta</taxon>
        <taxon>Embryophyta</taxon>
        <taxon>Tracheophyta</taxon>
        <taxon>Spermatophyta</taxon>
        <taxon>Magnoliopsida</taxon>
        <taxon>eudicotyledons</taxon>
        <taxon>Gunneridae</taxon>
        <taxon>Pentapetalae</taxon>
        <taxon>rosids</taxon>
        <taxon>malvids</taxon>
        <taxon>Myrtales</taxon>
        <taxon>Lythraceae</taxon>
        <taxon>Punica</taxon>
    </lineage>
</organism>
<name>A0A218WFA5_PUNGR</name>
<feature type="compositionally biased region" description="Polar residues" evidence="1">
    <location>
        <begin position="73"/>
        <end position="86"/>
    </location>
</feature>
<comment type="caution">
    <text evidence="2">The sequence shown here is derived from an EMBL/GenBank/DDBJ whole genome shotgun (WGS) entry which is preliminary data.</text>
</comment>
<evidence type="ECO:0000313" key="3">
    <source>
        <dbReference type="Proteomes" id="UP000197138"/>
    </source>
</evidence>
<feature type="compositionally biased region" description="Basic residues" evidence="1">
    <location>
        <begin position="91"/>
        <end position="100"/>
    </location>
</feature>